<dbReference type="Proteomes" id="UP000035740">
    <property type="component" value="Unassembled WGS sequence"/>
</dbReference>
<sequence>MNQIILSTAVYIFHHVQRTEHVRLSVLYSALIDGNVNTLTEEILDNIRRSSAA</sequence>
<reference evidence="1 2" key="1">
    <citation type="journal article" date="2014" name="Nature">
        <title>The genome of the recently domesticated crop plant sugar beet (Beta vulgaris).</title>
        <authorList>
            <person name="Dohm J.C."/>
            <person name="Minoche A.E."/>
            <person name="Holtgrawe D."/>
            <person name="Capella-Gutierrez S."/>
            <person name="Zakrzewski F."/>
            <person name="Tafer H."/>
            <person name="Rupp O."/>
            <person name="Sorensen T.R."/>
            <person name="Stracke R."/>
            <person name="Reinhardt R."/>
            <person name="Goesmann A."/>
            <person name="Kraft T."/>
            <person name="Schulz B."/>
            <person name="Stadler P.F."/>
            <person name="Schmidt T."/>
            <person name="Gabaldon T."/>
            <person name="Lehrach H."/>
            <person name="Weisshaar B."/>
            <person name="Himmelbauer H."/>
        </authorList>
    </citation>
    <scope>NUCLEOTIDE SEQUENCE [LARGE SCALE GENOMIC DNA]</scope>
    <source>
        <tissue evidence="1">Taproot</tissue>
    </source>
</reference>
<dbReference type="AlphaFoldDB" id="A0A0J8AXD0"/>
<keyword evidence="2" id="KW-1185">Reference proteome</keyword>
<gene>
    <name evidence="1" type="ORF">BVRB_031010</name>
</gene>
<dbReference type="EMBL" id="KQ102253">
    <property type="protein sequence ID" value="KMS93484.1"/>
    <property type="molecule type" value="Genomic_DNA"/>
</dbReference>
<evidence type="ECO:0000313" key="2">
    <source>
        <dbReference type="Proteomes" id="UP000035740"/>
    </source>
</evidence>
<organism evidence="1 2">
    <name type="scientific">Beta vulgaris subsp. vulgaris</name>
    <name type="common">Beet</name>
    <dbReference type="NCBI Taxonomy" id="3555"/>
    <lineage>
        <taxon>Eukaryota</taxon>
        <taxon>Viridiplantae</taxon>
        <taxon>Streptophyta</taxon>
        <taxon>Embryophyta</taxon>
        <taxon>Tracheophyta</taxon>
        <taxon>Spermatophyta</taxon>
        <taxon>Magnoliopsida</taxon>
        <taxon>eudicotyledons</taxon>
        <taxon>Gunneridae</taxon>
        <taxon>Pentapetalae</taxon>
        <taxon>Caryophyllales</taxon>
        <taxon>Chenopodiaceae</taxon>
        <taxon>Betoideae</taxon>
        <taxon>Beta</taxon>
    </lineage>
</organism>
<evidence type="ECO:0000313" key="1">
    <source>
        <dbReference type="EMBL" id="KMS93484.1"/>
    </source>
</evidence>
<dbReference type="Gramene" id="KMS93484">
    <property type="protein sequence ID" value="KMS93484"/>
    <property type="gene ID" value="BVRB_031010"/>
</dbReference>
<name>A0A0J8AXD0_BETVV</name>
<proteinExistence type="predicted"/>
<protein>
    <submittedName>
        <fullName evidence="1">Uncharacterized protein</fullName>
    </submittedName>
</protein>
<accession>A0A0J8AXD0</accession>